<dbReference type="Proteomes" id="UP000276133">
    <property type="component" value="Unassembled WGS sequence"/>
</dbReference>
<protein>
    <submittedName>
        <fullName evidence="1">Uncharacterized protein</fullName>
    </submittedName>
</protein>
<evidence type="ECO:0000313" key="2">
    <source>
        <dbReference type="Proteomes" id="UP000276133"/>
    </source>
</evidence>
<dbReference type="EMBL" id="REGN01003656">
    <property type="protein sequence ID" value="RNA21486.1"/>
    <property type="molecule type" value="Genomic_DNA"/>
</dbReference>
<organism evidence="1 2">
    <name type="scientific">Brachionus plicatilis</name>
    <name type="common">Marine rotifer</name>
    <name type="synonym">Brachionus muelleri</name>
    <dbReference type="NCBI Taxonomy" id="10195"/>
    <lineage>
        <taxon>Eukaryota</taxon>
        <taxon>Metazoa</taxon>
        <taxon>Spiralia</taxon>
        <taxon>Gnathifera</taxon>
        <taxon>Rotifera</taxon>
        <taxon>Eurotatoria</taxon>
        <taxon>Monogononta</taxon>
        <taxon>Pseudotrocha</taxon>
        <taxon>Ploima</taxon>
        <taxon>Brachionidae</taxon>
        <taxon>Brachionus</taxon>
    </lineage>
</organism>
<accession>A0A3M7RD59</accession>
<name>A0A3M7RD59_BRAPC</name>
<sequence>MKVNIYGHIPKNHRCPPRLNEKGFKMESSIFFAHKLHGCVHNLIEAKKKLDSAKFNKQSILV</sequence>
<comment type="caution">
    <text evidence="1">The sequence shown here is derived from an EMBL/GenBank/DDBJ whole genome shotgun (WGS) entry which is preliminary data.</text>
</comment>
<dbReference type="AlphaFoldDB" id="A0A3M7RD59"/>
<proteinExistence type="predicted"/>
<gene>
    <name evidence="1" type="ORF">BpHYR1_023458</name>
</gene>
<evidence type="ECO:0000313" key="1">
    <source>
        <dbReference type="EMBL" id="RNA21486.1"/>
    </source>
</evidence>
<keyword evidence="2" id="KW-1185">Reference proteome</keyword>
<reference evidence="1 2" key="1">
    <citation type="journal article" date="2018" name="Sci. Rep.">
        <title>Genomic signatures of local adaptation to the degree of environmental predictability in rotifers.</title>
        <authorList>
            <person name="Franch-Gras L."/>
            <person name="Hahn C."/>
            <person name="Garcia-Roger E.M."/>
            <person name="Carmona M.J."/>
            <person name="Serra M."/>
            <person name="Gomez A."/>
        </authorList>
    </citation>
    <scope>NUCLEOTIDE SEQUENCE [LARGE SCALE GENOMIC DNA]</scope>
    <source>
        <strain evidence="1">HYR1</strain>
    </source>
</reference>